<dbReference type="SMART" id="SM00198">
    <property type="entry name" value="SCP"/>
    <property type="match status" value="1"/>
</dbReference>
<feature type="compositionally biased region" description="Low complexity" evidence="1">
    <location>
        <begin position="360"/>
        <end position="381"/>
    </location>
</feature>
<dbReference type="GO" id="GO:0005576">
    <property type="term" value="C:extracellular region"/>
    <property type="evidence" value="ECO:0007669"/>
    <property type="project" value="InterPro"/>
</dbReference>
<dbReference type="InterPro" id="IPR014044">
    <property type="entry name" value="CAP_dom"/>
</dbReference>
<reference evidence="5 6" key="2">
    <citation type="submission" date="2016-08" db="EMBL/GenBank/DDBJ databases">
        <title>Pervasive Adenine N6-methylation of Active Genes in Fungi.</title>
        <authorList>
            <consortium name="DOE Joint Genome Institute"/>
            <person name="Mondo S.J."/>
            <person name="Dannebaum R.O."/>
            <person name="Kuo R.C."/>
            <person name="Labutti K."/>
            <person name="Haridas S."/>
            <person name="Kuo A."/>
            <person name="Salamov A."/>
            <person name="Ahrendt S.R."/>
            <person name="Lipzen A."/>
            <person name="Sullivan W."/>
            <person name="Andreopoulos W.B."/>
            <person name="Clum A."/>
            <person name="Lindquist E."/>
            <person name="Daum C."/>
            <person name="Ramamoorthy G.K."/>
            <person name="Gryganskyi A."/>
            <person name="Culley D."/>
            <person name="Magnuson J.K."/>
            <person name="James T.Y."/>
            <person name="O'Malley M.A."/>
            <person name="Stajich J.E."/>
            <person name="Spatafora J.W."/>
            <person name="Visel A."/>
            <person name="Grigoriev I.V."/>
        </authorList>
    </citation>
    <scope>NUCLEOTIDE SEQUENCE [LARGE SCALE GENOMIC DNA]</scope>
    <source>
        <strain evidence="5 6">S4</strain>
    </source>
</reference>
<dbReference type="Pfam" id="PF00188">
    <property type="entry name" value="CAP"/>
    <property type="match status" value="1"/>
</dbReference>
<dbReference type="PANTHER" id="PTHR10334">
    <property type="entry name" value="CYSTEINE-RICH SECRETORY PROTEIN-RELATED"/>
    <property type="match status" value="1"/>
</dbReference>
<dbReference type="CDD" id="cd05380">
    <property type="entry name" value="CAP_euk"/>
    <property type="match status" value="1"/>
</dbReference>
<feature type="signal peptide" evidence="3">
    <location>
        <begin position="1"/>
        <end position="21"/>
    </location>
</feature>
<keyword evidence="2" id="KW-0812">Transmembrane</keyword>
<dbReference type="EMBL" id="MCFG01000038">
    <property type="protein sequence ID" value="ORX85273.1"/>
    <property type="molecule type" value="Genomic_DNA"/>
</dbReference>
<dbReference type="InterPro" id="IPR001283">
    <property type="entry name" value="CRISP-related"/>
</dbReference>
<evidence type="ECO:0000256" key="2">
    <source>
        <dbReference type="SAM" id="Phobius"/>
    </source>
</evidence>
<keyword evidence="2" id="KW-0472">Membrane</keyword>
<dbReference type="SUPFAM" id="SSF55797">
    <property type="entry name" value="PR-1-like"/>
    <property type="match status" value="1"/>
</dbReference>
<dbReference type="InterPro" id="IPR018244">
    <property type="entry name" value="Allrgn_V5/Tpx1_CS"/>
</dbReference>
<evidence type="ECO:0000259" key="4">
    <source>
        <dbReference type="SMART" id="SM00198"/>
    </source>
</evidence>
<evidence type="ECO:0000256" key="1">
    <source>
        <dbReference type="SAM" id="MobiDB-lite"/>
    </source>
</evidence>
<dbReference type="Proteomes" id="UP000193944">
    <property type="component" value="Unassembled WGS sequence"/>
</dbReference>
<accession>A0A1Y1XHQ1</accession>
<dbReference type="Gene3D" id="3.40.33.10">
    <property type="entry name" value="CAP"/>
    <property type="match status" value="1"/>
</dbReference>
<reference evidence="5 6" key="1">
    <citation type="submission" date="2016-08" db="EMBL/GenBank/DDBJ databases">
        <title>A Parts List for Fungal Cellulosomes Revealed by Comparative Genomics.</title>
        <authorList>
            <consortium name="DOE Joint Genome Institute"/>
            <person name="Haitjema C.H."/>
            <person name="Gilmore S.P."/>
            <person name="Henske J.K."/>
            <person name="Solomon K.V."/>
            <person name="De Groot R."/>
            <person name="Kuo A."/>
            <person name="Mondo S.J."/>
            <person name="Salamov A.A."/>
            <person name="Labutti K."/>
            <person name="Zhao Z."/>
            <person name="Chiniquy J."/>
            <person name="Barry K."/>
            <person name="Brewer H.M."/>
            <person name="Purvine S.O."/>
            <person name="Wright A.T."/>
            <person name="Boxma B."/>
            <person name="Van Alen T."/>
            <person name="Hackstein J.H."/>
            <person name="Baker S.E."/>
            <person name="Grigoriev I.V."/>
            <person name="O'Malley M.A."/>
        </authorList>
    </citation>
    <scope>NUCLEOTIDE SEQUENCE [LARGE SCALE GENOMIC DNA]</scope>
    <source>
        <strain evidence="5 6">S4</strain>
    </source>
</reference>
<dbReference type="OrthoDB" id="2162399at2759"/>
<gene>
    <name evidence="5" type="ORF">BCR32DRAFT_241947</name>
</gene>
<organism evidence="5 6">
    <name type="scientific">Anaeromyces robustus</name>
    <dbReference type="NCBI Taxonomy" id="1754192"/>
    <lineage>
        <taxon>Eukaryota</taxon>
        <taxon>Fungi</taxon>
        <taxon>Fungi incertae sedis</taxon>
        <taxon>Chytridiomycota</taxon>
        <taxon>Chytridiomycota incertae sedis</taxon>
        <taxon>Neocallimastigomycetes</taxon>
        <taxon>Neocallimastigales</taxon>
        <taxon>Neocallimastigaceae</taxon>
        <taxon>Anaeromyces</taxon>
    </lineage>
</organism>
<keyword evidence="6" id="KW-1185">Reference proteome</keyword>
<feature type="transmembrane region" description="Helical" evidence="2">
    <location>
        <begin position="301"/>
        <end position="321"/>
    </location>
</feature>
<sequence length="401" mass="42954">MKLEFSLLLSITALLYNTASATLSSGDKSNLLSMHKSTRSGTGASDTQSLSWDEGLAASAESYAKKCPGTTHDRSQQNLAKGKGSSVSDLYRLWADEKNDFLKSGQVDNFTGRQYNGEDIGHYSQIVWAKNTRVGCGFNKCNGFNQLVCHYGTGNIKGQKVYSGGQRGSKDNNNKNNNNNKKTTTTTKKTTTTTTIKPTTPVKQTKQVLPSSTKKLNFVASTTKNVVNTTKGITSTVINGILNTNSTLTTKVPFANATPTPGVNGVNGVNGANGANGAKSKDGSNLIIIEEDKGNNNTTTIVTGVAITGSVVGAAAAFVFLKKNPKQYEKLSRSFTSVKRGATVITRKFTTKKVKPTLSTTPETTTTNTTTNTNTNENDNNSYRIDFTENLQSQTQTQTQA</sequence>
<keyword evidence="2" id="KW-1133">Transmembrane helix</keyword>
<proteinExistence type="predicted"/>
<protein>
    <submittedName>
        <fullName evidence="5">PR-1-like protein</fullName>
    </submittedName>
</protein>
<feature type="compositionally biased region" description="Low complexity" evidence="1">
    <location>
        <begin position="174"/>
        <end position="208"/>
    </location>
</feature>
<feature type="chain" id="PRO_5013322284" evidence="3">
    <location>
        <begin position="22"/>
        <end position="401"/>
    </location>
</feature>
<dbReference type="AlphaFoldDB" id="A0A1Y1XHQ1"/>
<dbReference type="InterPro" id="IPR035940">
    <property type="entry name" value="CAP_sf"/>
</dbReference>
<name>A0A1Y1XHQ1_9FUNG</name>
<dbReference type="STRING" id="1754192.A0A1Y1XHQ1"/>
<evidence type="ECO:0000256" key="3">
    <source>
        <dbReference type="SAM" id="SignalP"/>
    </source>
</evidence>
<keyword evidence="3" id="KW-0732">Signal</keyword>
<dbReference type="PRINTS" id="PR00837">
    <property type="entry name" value="V5TPXLIKE"/>
</dbReference>
<feature type="domain" description="SCP" evidence="4">
    <location>
        <begin position="26"/>
        <end position="158"/>
    </location>
</feature>
<evidence type="ECO:0000313" key="6">
    <source>
        <dbReference type="Proteomes" id="UP000193944"/>
    </source>
</evidence>
<feature type="region of interest" description="Disordered" evidence="1">
    <location>
        <begin position="161"/>
        <end position="208"/>
    </location>
</feature>
<evidence type="ECO:0000313" key="5">
    <source>
        <dbReference type="EMBL" id="ORX85273.1"/>
    </source>
</evidence>
<comment type="caution">
    <text evidence="5">The sequence shown here is derived from an EMBL/GenBank/DDBJ whole genome shotgun (WGS) entry which is preliminary data.</text>
</comment>
<dbReference type="PROSITE" id="PS01009">
    <property type="entry name" value="CRISP_1"/>
    <property type="match status" value="1"/>
</dbReference>
<feature type="region of interest" description="Disordered" evidence="1">
    <location>
        <begin position="355"/>
        <end position="383"/>
    </location>
</feature>